<keyword evidence="2" id="KW-1185">Reference proteome</keyword>
<proteinExistence type="predicted"/>
<name>A0A9N8JQC3_9PEZI</name>
<accession>A0A9N8JQC3</accession>
<dbReference type="OrthoDB" id="2423701at2759"/>
<sequence length="713" mass="81474">MHGTWIDIFIREKERKNKKPLAQYHFTIIDTKPQVLARAILIFLLLEELADKKSLNLEKAEEILGTLFYTYINHIMPPKAWRKLQATILKAINLLEQPTAILSWFDVLQKDRGAIKNALKLWQHKTSQMFSTNTFREKIASDTFQQSLNPWIPGPDVVPLLAKGLAKDKLLYDRAGVTLPPPSFSNQDPAKVREIVADTSFPNNITAEWLSNLDSTWMPNVTLIDVDQVEQQAWAGIPIEMMDIDLATDLFAQWTEYIRTRHPQNPKCLYDYAAGYFLILASALDHLRGRLRVEPILGEMCETFEKMRLGLYTDRKNESAPSQTEGSQDKSVEDYPTVYNRIHLSNVTDYTGGTLSALLFAAPITRTSTDGHNTFAFKCLRNPPAFEKVDDYNSEYNLLPNDSAAQKIFACRFQRKPSLPFFPPGMAMIAEDYMNWSKLSTNIEFDKLMDRPTLTAWIHGLLLKTAIPARRKVPDTLLVISPFNLTVIFRVLLHLKGVGYPIHWLSEILTSIITNPLETRATHTDFAPATVADARRMLDKSRPLRKVSIKPFMADLTTLTSIWLPALDFGLFKGYELLPDPKNIRKYSIDFDYIRFENAFEKTFVLVFMDTKFLGPAGPFLPLRALLCQQDRDVHNAIKSPADLREKGLHVVTTWDIETETKKATFWMRENIVKGMSEGRADWYVGIWRTDNWAVAAHPVPLVIEDLGCSWST</sequence>
<evidence type="ECO:0008006" key="3">
    <source>
        <dbReference type="Google" id="ProtNLM"/>
    </source>
</evidence>
<evidence type="ECO:0000313" key="1">
    <source>
        <dbReference type="EMBL" id="CAD0092650.1"/>
    </source>
</evidence>
<comment type="caution">
    <text evidence="1">The sequence shown here is derived from an EMBL/GenBank/DDBJ whole genome shotgun (WGS) entry which is preliminary data.</text>
</comment>
<dbReference type="EMBL" id="CAIJEO010000005">
    <property type="protein sequence ID" value="CAD0092650.1"/>
    <property type="molecule type" value="Genomic_DNA"/>
</dbReference>
<gene>
    <name evidence="1" type="ORF">AWRI4233_LOCUS3812</name>
</gene>
<dbReference type="AlphaFoldDB" id="A0A9N8JQC3"/>
<organism evidence="1 2">
    <name type="scientific">Aureobasidium mustum</name>
    <dbReference type="NCBI Taxonomy" id="2773714"/>
    <lineage>
        <taxon>Eukaryota</taxon>
        <taxon>Fungi</taxon>
        <taxon>Dikarya</taxon>
        <taxon>Ascomycota</taxon>
        <taxon>Pezizomycotina</taxon>
        <taxon>Dothideomycetes</taxon>
        <taxon>Dothideomycetidae</taxon>
        <taxon>Dothideales</taxon>
        <taxon>Saccotheciaceae</taxon>
        <taxon>Aureobasidium</taxon>
    </lineage>
</organism>
<reference evidence="1" key="1">
    <citation type="submission" date="2020-06" db="EMBL/GenBank/DDBJ databases">
        <authorList>
            <person name="Onetto C."/>
        </authorList>
    </citation>
    <scope>NUCLEOTIDE SEQUENCE</scope>
</reference>
<protein>
    <recommendedName>
        <fullName evidence="3">DUF4470 domain-containing protein</fullName>
    </recommendedName>
</protein>
<dbReference type="Proteomes" id="UP000714618">
    <property type="component" value="Unassembled WGS sequence"/>
</dbReference>
<evidence type="ECO:0000313" key="2">
    <source>
        <dbReference type="Proteomes" id="UP000714618"/>
    </source>
</evidence>